<keyword evidence="4" id="KW-0520">NAD</keyword>
<evidence type="ECO:0000313" key="6">
    <source>
        <dbReference type="Proteomes" id="UP000001420"/>
    </source>
</evidence>
<dbReference type="InterPro" id="IPR005255">
    <property type="entry name" value="PdxA_fam"/>
</dbReference>
<evidence type="ECO:0000256" key="1">
    <source>
        <dbReference type="ARBA" id="ARBA00009464"/>
    </source>
</evidence>
<dbReference type="Proteomes" id="UP000001420">
    <property type="component" value="Chromosome"/>
</dbReference>
<dbReference type="SUPFAM" id="SSF53659">
    <property type="entry name" value="Isocitrate/Isopropylmalate dehydrogenase-like"/>
    <property type="match status" value="1"/>
</dbReference>
<keyword evidence="3" id="KW-0560">Oxidoreductase</keyword>
<dbReference type="AlphaFoldDB" id="Q7VEI5"/>
<dbReference type="KEGG" id="pma:Pro_0028"/>
<proteinExistence type="inferred from homology"/>
<dbReference type="Gene3D" id="3.40.718.10">
    <property type="entry name" value="Isopropylmalate Dehydrogenase"/>
    <property type="match status" value="1"/>
</dbReference>
<evidence type="ECO:0000313" key="5">
    <source>
        <dbReference type="EMBL" id="AAP99074.1"/>
    </source>
</evidence>
<name>Q7VEI5_PROMA</name>
<evidence type="ECO:0000256" key="2">
    <source>
        <dbReference type="ARBA" id="ARBA00022723"/>
    </source>
</evidence>
<evidence type="ECO:0000256" key="4">
    <source>
        <dbReference type="ARBA" id="ARBA00023027"/>
    </source>
</evidence>
<dbReference type="HOGENOM" id="CLU_040168_0_0_3"/>
<comment type="similarity">
    <text evidence="1">Belongs to the PdxA family. PdxA2 subfamily.</text>
</comment>
<protein>
    <submittedName>
        <fullName evidence="5">Pyridoxal phosphate biosynthesis protein</fullName>
    </submittedName>
</protein>
<dbReference type="PANTHER" id="PTHR30004">
    <property type="entry name" value="4-HYDROXYTHREONINE-4-PHOSPHATE DEHYDROGENASE"/>
    <property type="match status" value="1"/>
</dbReference>
<dbReference type="GO" id="GO:0051287">
    <property type="term" value="F:NAD binding"/>
    <property type="evidence" value="ECO:0007669"/>
    <property type="project" value="InterPro"/>
</dbReference>
<dbReference type="NCBIfam" id="NF002744">
    <property type="entry name" value="PRK02746.1"/>
    <property type="match status" value="1"/>
</dbReference>
<accession>Q7VEI5</accession>
<keyword evidence="6" id="KW-1185">Reference proteome</keyword>
<dbReference type="GO" id="GO:0046872">
    <property type="term" value="F:metal ion binding"/>
    <property type="evidence" value="ECO:0007669"/>
    <property type="project" value="UniProtKB-KW"/>
</dbReference>
<dbReference type="STRING" id="167539.Pro_0028"/>
<organism evidence="5 6">
    <name type="scientific">Prochlorococcus marinus (strain SARG / CCMP1375 / SS120)</name>
    <dbReference type="NCBI Taxonomy" id="167539"/>
    <lineage>
        <taxon>Bacteria</taxon>
        <taxon>Bacillati</taxon>
        <taxon>Cyanobacteriota</taxon>
        <taxon>Cyanophyceae</taxon>
        <taxon>Synechococcales</taxon>
        <taxon>Prochlorococcaceae</taxon>
        <taxon>Prochlorococcus</taxon>
    </lineage>
</organism>
<dbReference type="RefSeq" id="WP_011124183.1">
    <property type="nucleotide sequence ID" value="NC_005042.1"/>
</dbReference>
<dbReference type="PATRIC" id="fig|167539.5.peg.28"/>
<dbReference type="OrthoDB" id="9801783at2"/>
<keyword evidence="2" id="KW-0479">Metal-binding</keyword>
<dbReference type="EnsemblBacteria" id="AAP99074">
    <property type="protein sequence ID" value="AAP99074"/>
    <property type="gene ID" value="Pro_0028"/>
</dbReference>
<dbReference type="GO" id="GO:0016491">
    <property type="term" value="F:oxidoreductase activity"/>
    <property type="evidence" value="ECO:0007669"/>
    <property type="project" value="UniProtKB-KW"/>
</dbReference>
<gene>
    <name evidence="5" type="primary">pdxA</name>
    <name evidence="5" type="ordered locus">Pro_0028</name>
</gene>
<evidence type="ECO:0000256" key="3">
    <source>
        <dbReference type="ARBA" id="ARBA00023002"/>
    </source>
</evidence>
<dbReference type="PANTHER" id="PTHR30004:SF6">
    <property type="entry name" value="D-THREONATE 4-PHOSPHATE DEHYDROGENASE"/>
    <property type="match status" value="1"/>
</dbReference>
<reference evidence="5 6" key="1">
    <citation type="journal article" date="2003" name="Proc. Natl. Acad. Sci. U.S.A.">
        <title>Genome sequence of the cyanobacterium Prochlorococcus marinus SS120, a nearly minimal oxyphototrophic genome.</title>
        <authorList>
            <person name="Dufresne A."/>
            <person name="Salanoubat M."/>
            <person name="Partensky F."/>
            <person name="Artiguenave F."/>
            <person name="Axmann I.M."/>
            <person name="Barbe V."/>
            <person name="Duprat S."/>
            <person name="Galperin M.Y."/>
            <person name="Koonin E.V."/>
            <person name="Le Gall F."/>
            <person name="Makarova K.S."/>
            <person name="Ostrowski M."/>
            <person name="Oztas S."/>
            <person name="Robert C."/>
            <person name="Rogozin I.B."/>
            <person name="Scanlan D.J."/>
            <person name="Tandeau de Marsac N."/>
            <person name="Weissenbach J."/>
            <person name="Wincker P."/>
            <person name="Wolf Y.I."/>
            <person name="Hess W.R."/>
        </authorList>
    </citation>
    <scope>NUCLEOTIDE SEQUENCE [LARGE SCALE GENOMIC DNA]</scope>
    <source>
        <strain evidence="6">SARG / CCMP1375 / SS120</strain>
    </source>
</reference>
<sequence>MKKRNQYFEARNRVVIALGDPAGIGTEITLKALGSLLLPKNMQPLLVGCKRNAELTYYNLKTKGIKSLANPKDLEFEDIPFKEHVIAGQPSQKTGKASFNWLTRANEIVLKNEARALVTAPIAKHTWHAAGHNYPGQTERLAELTSTKNPSMLFTAKSPFTSWRLNTLLATTHIPLAEVPRNLSPELIISKLDTLLNFCQKFNNEPKLAIAGLNPHAGEKGQLGNEEIQWLNPVIEEWRVNNPNVILEGPISPDTCWISTAQSWKDTHLTKGPDGILALYHDQGLIPVKIIAFDYAVNTTLGLPFIRTSPDHGTGFDIAGKGIANSKSMFSAIETAWELSDV</sequence>
<dbReference type="eggNOG" id="COG1995">
    <property type="taxonomic scope" value="Bacteria"/>
</dbReference>
<dbReference type="NCBIfam" id="TIGR00557">
    <property type="entry name" value="pdxA"/>
    <property type="match status" value="1"/>
</dbReference>
<dbReference type="EMBL" id="AE017126">
    <property type="protein sequence ID" value="AAP99074.1"/>
    <property type="molecule type" value="Genomic_DNA"/>
</dbReference>
<dbReference type="Pfam" id="PF04166">
    <property type="entry name" value="PdxA"/>
    <property type="match status" value="1"/>
</dbReference>